<dbReference type="EMBL" id="JAOB01000062">
    <property type="protein sequence ID" value="EUA27911.1"/>
    <property type="molecule type" value="Genomic_DNA"/>
</dbReference>
<keyword evidence="2" id="KW-0449">Lipoprotein</keyword>
<feature type="signal peptide" evidence="1">
    <location>
        <begin position="1"/>
        <end position="20"/>
    </location>
</feature>
<name>X8A9P5_MYCXE</name>
<proteinExistence type="predicted"/>
<protein>
    <submittedName>
        <fullName evidence="2">Putative lipoprotein</fullName>
    </submittedName>
</protein>
<organism evidence="2">
    <name type="scientific">Mycobacterium xenopi 4042</name>
    <dbReference type="NCBI Taxonomy" id="1299334"/>
    <lineage>
        <taxon>Bacteria</taxon>
        <taxon>Bacillati</taxon>
        <taxon>Actinomycetota</taxon>
        <taxon>Actinomycetes</taxon>
        <taxon>Mycobacteriales</taxon>
        <taxon>Mycobacteriaceae</taxon>
        <taxon>Mycobacterium</taxon>
    </lineage>
</organism>
<sequence>MAYFLLRLLIRPVTSGTCLALSGCPATRFPTAVTTPTHIVRIRLYNTAASPPAAMACTPIRPMTAKSVVVNATCANWTPAIGAANAVSARWCGSVESGARGAFLPPVDGSLLPAALVEPPTEPAVVKGQHNLRGKGRS</sequence>
<evidence type="ECO:0000256" key="1">
    <source>
        <dbReference type="SAM" id="SignalP"/>
    </source>
</evidence>
<feature type="chain" id="PRO_5004982167" evidence="1">
    <location>
        <begin position="21"/>
        <end position="138"/>
    </location>
</feature>
<accession>X8A9P5</accession>
<dbReference type="AlphaFoldDB" id="X8A9P5"/>
<dbReference type="PATRIC" id="fig|1299334.3.peg.6727"/>
<gene>
    <name evidence="2" type="ORF">I553_9233</name>
</gene>
<comment type="caution">
    <text evidence="2">The sequence shown here is derived from an EMBL/GenBank/DDBJ whole genome shotgun (WGS) entry which is preliminary data.</text>
</comment>
<dbReference type="PROSITE" id="PS51257">
    <property type="entry name" value="PROKAR_LIPOPROTEIN"/>
    <property type="match status" value="1"/>
</dbReference>
<keyword evidence="1" id="KW-0732">Signal</keyword>
<evidence type="ECO:0000313" key="2">
    <source>
        <dbReference type="EMBL" id="EUA27911.1"/>
    </source>
</evidence>
<reference evidence="2" key="1">
    <citation type="submission" date="2014-01" db="EMBL/GenBank/DDBJ databases">
        <authorList>
            <person name="Brown-Elliot B."/>
            <person name="Wallace R."/>
            <person name="Lenaerts A."/>
            <person name="Ordway D."/>
            <person name="DeGroote M.A."/>
            <person name="Parker T."/>
            <person name="Sizemore C."/>
            <person name="Tallon L.J."/>
            <person name="Sadzewicz L.K."/>
            <person name="Sengamalay N."/>
            <person name="Fraser C.M."/>
            <person name="Hine E."/>
            <person name="Shefchek K.A."/>
            <person name="Das S.P."/>
            <person name="Tettelin H."/>
        </authorList>
    </citation>
    <scope>NUCLEOTIDE SEQUENCE [LARGE SCALE GENOMIC DNA]</scope>
    <source>
        <strain evidence="2">4042</strain>
    </source>
</reference>